<reference evidence="10" key="1">
    <citation type="submission" date="2020-07" db="EMBL/GenBank/DDBJ databases">
        <title>Multicomponent nature underlies the extraordinary mechanical properties of spider dragline silk.</title>
        <authorList>
            <person name="Kono N."/>
            <person name="Nakamura H."/>
            <person name="Mori M."/>
            <person name="Yoshida Y."/>
            <person name="Ohtoshi R."/>
            <person name="Malay A.D."/>
            <person name="Moran D.A.P."/>
            <person name="Tomita M."/>
            <person name="Numata K."/>
            <person name="Arakawa K."/>
        </authorList>
    </citation>
    <scope>NUCLEOTIDE SEQUENCE</scope>
</reference>
<keyword evidence="6 8" id="KW-0472">Membrane</keyword>
<evidence type="ECO:0000256" key="5">
    <source>
        <dbReference type="ARBA" id="ARBA00022989"/>
    </source>
</evidence>
<dbReference type="PANTHER" id="PTHR11730:SF58">
    <property type="entry name" value="AMMONIUM TRANSPORTER"/>
    <property type="match status" value="1"/>
</dbReference>
<evidence type="ECO:0000256" key="8">
    <source>
        <dbReference type="SAM" id="Phobius"/>
    </source>
</evidence>
<feature type="transmembrane region" description="Helical" evidence="8">
    <location>
        <begin position="354"/>
        <end position="372"/>
    </location>
</feature>
<keyword evidence="5 8" id="KW-1133">Transmembrane helix</keyword>
<dbReference type="AlphaFoldDB" id="A0A8X6M1V9"/>
<evidence type="ECO:0000313" key="11">
    <source>
        <dbReference type="Proteomes" id="UP000887116"/>
    </source>
</evidence>
<dbReference type="SUPFAM" id="SSF111352">
    <property type="entry name" value="Ammonium transporter"/>
    <property type="match status" value="1"/>
</dbReference>
<dbReference type="EMBL" id="BMAO01039259">
    <property type="protein sequence ID" value="GFR30220.1"/>
    <property type="molecule type" value="Genomic_DNA"/>
</dbReference>
<feature type="transmembrane region" description="Helical" evidence="8">
    <location>
        <begin position="392"/>
        <end position="418"/>
    </location>
</feature>
<protein>
    <submittedName>
        <fullName evidence="10">Putative ammonium transporter 3</fullName>
    </submittedName>
</protein>
<dbReference type="Gene3D" id="1.10.3430.10">
    <property type="entry name" value="Ammonium transporter AmtB like domains"/>
    <property type="match status" value="1"/>
</dbReference>
<dbReference type="GO" id="GO:0097272">
    <property type="term" value="P:ammonium homeostasis"/>
    <property type="evidence" value="ECO:0007669"/>
    <property type="project" value="TreeGrafter"/>
</dbReference>
<feature type="transmembrane region" description="Helical" evidence="8">
    <location>
        <begin position="129"/>
        <end position="149"/>
    </location>
</feature>
<name>A0A8X6M1V9_TRICU</name>
<dbReference type="InterPro" id="IPR018047">
    <property type="entry name" value="Ammonium_transpt_CS"/>
</dbReference>
<dbReference type="OrthoDB" id="534912at2759"/>
<dbReference type="PANTHER" id="PTHR11730">
    <property type="entry name" value="AMMONIUM TRANSPORTER"/>
    <property type="match status" value="1"/>
</dbReference>
<keyword evidence="11" id="KW-1185">Reference proteome</keyword>
<dbReference type="Proteomes" id="UP000887116">
    <property type="component" value="Unassembled WGS sequence"/>
</dbReference>
<keyword evidence="4 8" id="KW-0812">Transmembrane</keyword>
<dbReference type="FunFam" id="1.10.3430.10:FF:000008">
    <property type="entry name" value="Ammonium transporter"/>
    <property type="match status" value="1"/>
</dbReference>
<feature type="transmembrane region" description="Helical" evidence="8">
    <location>
        <begin position="17"/>
        <end position="38"/>
    </location>
</feature>
<evidence type="ECO:0000259" key="9">
    <source>
        <dbReference type="Pfam" id="PF00909"/>
    </source>
</evidence>
<comment type="caution">
    <text evidence="10">The sequence shown here is derived from an EMBL/GenBank/DDBJ whole genome shotgun (WGS) entry which is preliminary data.</text>
</comment>
<evidence type="ECO:0000256" key="2">
    <source>
        <dbReference type="ARBA" id="ARBA00005887"/>
    </source>
</evidence>
<accession>A0A8X6M1V9</accession>
<feature type="domain" description="Ammonium transporter AmtB-like" evidence="9">
    <location>
        <begin position="286"/>
        <end position="444"/>
    </location>
</feature>
<dbReference type="PROSITE" id="PS01219">
    <property type="entry name" value="AMMONIUM_TRANSP"/>
    <property type="match status" value="1"/>
</dbReference>
<feature type="transmembrane region" description="Helical" evidence="8">
    <location>
        <begin position="50"/>
        <end position="68"/>
    </location>
</feature>
<evidence type="ECO:0000256" key="6">
    <source>
        <dbReference type="ARBA" id="ARBA00023136"/>
    </source>
</evidence>
<evidence type="ECO:0000256" key="4">
    <source>
        <dbReference type="ARBA" id="ARBA00022692"/>
    </source>
</evidence>
<comment type="similarity">
    <text evidence="2">Belongs to the ammonia transporter channel (TC 1.A.11.2) family.</text>
</comment>
<keyword evidence="3" id="KW-0813">Transport</keyword>
<dbReference type="InterPro" id="IPR029020">
    <property type="entry name" value="Ammonium/urea_transptr"/>
</dbReference>
<dbReference type="GO" id="GO:0005886">
    <property type="term" value="C:plasma membrane"/>
    <property type="evidence" value="ECO:0007669"/>
    <property type="project" value="TreeGrafter"/>
</dbReference>
<organism evidence="10 11">
    <name type="scientific">Trichonephila clavata</name>
    <name type="common">Joro spider</name>
    <name type="synonym">Nephila clavata</name>
    <dbReference type="NCBI Taxonomy" id="2740835"/>
    <lineage>
        <taxon>Eukaryota</taxon>
        <taxon>Metazoa</taxon>
        <taxon>Ecdysozoa</taxon>
        <taxon>Arthropoda</taxon>
        <taxon>Chelicerata</taxon>
        <taxon>Arachnida</taxon>
        <taxon>Araneae</taxon>
        <taxon>Araneomorphae</taxon>
        <taxon>Entelegynae</taxon>
        <taxon>Araneoidea</taxon>
        <taxon>Nephilidae</taxon>
        <taxon>Trichonephila</taxon>
    </lineage>
</organism>
<sequence length="530" mass="58176">MADESENGITPVNADDATWILTASFVIFTMQTGFGLLESGAVSKKNEVNILMKNAVDVVLGGLSYWMFGYGLQYGQDPGTTQFYGIGSFFVDAENNGGIFATFIFQLSFATTATTIVSGAMAERADFNAYIIFSFVNTITYCIPAGWMWGQHGFLKKLGAIDFAGSCAVHLTGGASALVAAVMLKPRLHRYDQGTNSLAMGDPGNAIMGLFTLWWGWLVFNTGSSFGITDNKWQYSGRIKLLYSILCISRAAINTINASLGGGITALTVTFEKEIKLCVPERLYLCYFRYLKNHMFGVSDTVNGILGALVGVTAGSAFLRPWEALIVGAICAIVVNESAPFLDKLNVDDPVGAVAVHGVGGILGMTAVGLFVEEDPLLNMTGGLNGLFKGGGFYFLWVQLLSCVCTATWSMLTTFILLKGINFITPIRMSQPKELLGADFNEHDIRHDGYDYEAMIDQLKEQNFKWHSSSMAITPPRSDWDKYLVDKYLIRQEEQNGHRMVWQSERPESMSLRKCIQRKMKSCCESCSVS</sequence>
<evidence type="ECO:0000256" key="1">
    <source>
        <dbReference type="ARBA" id="ARBA00004141"/>
    </source>
</evidence>
<feature type="domain" description="Ammonium transporter AmtB-like" evidence="9">
    <location>
        <begin position="19"/>
        <end position="274"/>
    </location>
</feature>
<dbReference type="Pfam" id="PF00909">
    <property type="entry name" value="Ammonium_transp"/>
    <property type="match status" value="2"/>
</dbReference>
<feature type="transmembrane region" description="Helical" evidence="8">
    <location>
        <begin position="301"/>
        <end position="319"/>
    </location>
</feature>
<evidence type="ECO:0000256" key="7">
    <source>
        <dbReference type="ARBA" id="ARBA00023177"/>
    </source>
</evidence>
<feature type="transmembrane region" description="Helical" evidence="8">
    <location>
        <begin position="98"/>
        <end position="117"/>
    </location>
</feature>
<evidence type="ECO:0000256" key="3">
    <source>
        <dbReference type="ARBA" id="ARBA00022448"/>
    </source>
</evidence>
<dbReference type="InterPro" id="IPR024041">
    <property type="entry name" value="NH4_transpt_AmtB-like_dom"/>
</dbReference>
<comment type="subcellular location">
    <subcellularLocation>
        <location evidence="1">Membrane</location>
        <topology evidence="1">Multi-pass membrane protein</topology>
    </subcellularLocation>
</comment>
<gene>
    <name evidence="10" type="primary">amt-3</name>
    <name evidence="10" type="ORF">TNCT_670731</name>
</gene>
<keyword evidence="7" id="KW-0924">Ammonia transport</keyword>
<dbReference type="GO" id="GO:0008519">
    <property type="term" value="F:ammonium channel activity"/>
    <property type="evidence" value="ECO:0007669"/>
    <property type="project" value="InterPro"/>
</dbReference>
<proteinExistence type="inferred from homology"/>
<evidence type="ECO:0000313" key="10">
    <source>
        <dbReference type="EMBL" id="GFR30220.1"/>
    </source>
</evidence>